<feature type="transmembrane region" description="Helical" evidence="1">
    <location>
        <begin position="21"/>
        <end position="43"/>
    </location>
</feature>
<evidence type="ECO:0000256" key="1">
    <source>
        <dbReference type="SAM" id="Phobius"/>
    </source>
</evidence>
<keyword evidence="1" id="KW-0472">Membrane</keyword>
<dbReference type="Proteomes" id="UP000245431">
    <property type="component" value="Chromosome PVE_r1"/>
</dbReference>
<evidence type="ECO:0008006" key="4">
    <source>
        <dbReference type="Google" id="ProtNLM"/>
    </source>
</evidence>
<feature type="transmembrane region" description="Helical" evidence="1">
    <location>
        <begin position="49"/>
        <end position="68"/>
    </location>
</feature>
<name>A0A1D3JVU0_PSEVE</name>
<protein>
    <recommendedName>
        <fullName evidence="4">DUF3087 domain-containing protein</fullName>
    </recommendedName>
</protein>
<dbReference type="EMBL" id="LT599583">
    <property type="protein sequence ID" value="SBW80226.1"/>
    <property type="molecule type" value="Genomic_DNA"/>
</dbReference>
<keyword evidence="1" id="KW-0812">Transmembrane</keyword>
<accession>A0A1D3JVU0</accession>
<keyword evidence="1" id="KW-1133">Transmembrane helix</keyword>
<evidence type="ECO:0000313" key="2">
    <source>
        <dbReference type="EMBL" id="SBW80226.1"/>
    </source>
</evidence>
<sequence length="173" mass="19425">MFELKPCDPITYRQQTRRSTLIVAVLFVALAMLLSSLAVMLFGEAGGDNFRYNVGGVFAGVLITLTLVRGPFWTQPWLAPAVYGWQLKRNLMRVTNVMHKVTDRVQANDPTALKVLRFYHLGLTQMHELDANSSAQVQLVGEIEAHRAKMQALGLDTEQTRFDPSWLDSFKGA</sequence>
<dbReference type="Pfam" id="PF11286">
    <property type="entry name" value="DUF3087"/>
    <property type="match status" value="1"/>
</dbReference>
<reference evidence="3" key="1">
    <citation type="submission" date="2016-07" db="EMBL/GenBank/DDBJ databases">
        <authorList>
            <person name="Florea S."/>
            <person name="Webb J.S."/>
            <person name="Jaromczyk J."/>
            <person name="Schardl C.L."/>
        </authorList>
    </citation>
    <scope>NUCLEOTIDE SEQUENCE [LARGE SCALE GENOMIC DNA]</scope>
    <source>
        <strain evidence="3">1YdBTEX2</strain>
    </source>
</reference>
<evidence type="ECO:0000313" key="3">
    <source>
        <dbReference type="Proteomes" id="UP000245431"/>
    </source>
</evidence>
<gene>
    <name evidence="2" type="ORF">PVE_R1G2339</name>
</gene>
<dbReference type="InterPro" id="IPR021438">
    <property type="entry name" value="DUF3087"/>
</dbReference>
<dbReference type="RefSeq" id="WP_017848069.1">
    <property type="nucleotide sequence ID" value="NZ_AOUH01000027.1"/>
</dbReference>
<proteinExistence type="predicted"/>
<dbReference type="AlphaFoldDB" id="A0A1D3JVU0"/>
<organism evidence="2 3">
    <name type="scientific">Pseudomonas veronii 1YdBTEX2</name>
    <dbReference type="NCBI Taxonomy" id="1295141"/>
    <lineage>
        <taxon>Bacteria</taxon>
        <taxon>Pseudomonadati</taxon>
        <taxon>Pseudomonadota</taxon>
        <taxon>Gammaproteobacteria</taxon>
        <taxon>Pseudomonadales</taxon>
        <taxon>Pseudomonadaceae</taxon>
        <taxon>Pseudomonas</taxon>
    </lineage>
</organism>